<keyword evidence="1" id="KW-1133">Transmembrane helix</keyword>
<evidence type="ECO:0000313" key="2">
    <source>
        <dbReference type="EMBL" id="PDV97804.1"/>
    </source>
</evidence>
<feature type="transmembrane region" description="Helical" evidence="1">
    <location>
        <begin position="138"/>
        <end position="160"/>
    </location>
</feature>
<feature type="transmembrane region" description="Helical" evidence="1">
    <location>
        <begin position="100"/>
        <end position="118"/>
    </location>
</feature>
<comment type="caution">
    <text evidence="2">The sequence shown here is derived from an EMBL/GenBank/DDBJ whole genome shotgun (WGS) entry which is preliminary data.</text>
</comment>
<gene>
    <name evidence="2" type="ORF">A9Q02_17505</name>
</gene>
<keyword evidence="3" id="KW-1185">Reference proteome</keyword>
<reference evidence="2 3" key="1">
    <citation type="submission" date="2016-05" db="EMBL/GenBank/DDBJ databases">
        <authorList>
            <person name="Lavstsen T."/>
            <person name="Jespersen J.S."/>
        </authorList>
    </citation>
    <scope>NUCLEOTIDE SEQUENCE [LARGE SCALE GENOMIC DNA]</scope>
    <source>
        <strain evidence="2 3">B7-9</strain>
    </source>
</reference>
<feature type="transmembrane region" description="Helical" evidence="1">
    <location>
        <begin position="200"/>
        <end position="221"/>
    </location>
</feature>
<feature type="transmembrane region" description="Helical" evidence="1">
    <location>
        <begin position="60"/>
        <end position="79"/>
    </location>
</feature>
<accession>A0A2H3KIW4</accession>
<proteinExistence type="predicted"/>
<name>A0A2H3KIW4_9CHLR</name>
<dbReference type="Proteomes" id="UP000220922">
    <property type="component" value="Unassembled WGS sequence"/>
</dbReference>
<evidence type="ECO:0000256" key="1">
    <source>
        <dbReference type="SAM" id="Phobius"/>
    </source>
</evidence>
<organism evidence="2 3">
    <name type="scientific">Candidatus Chloroploca asiatica</name>
    <dbReference type="NCBI Taxonomy" id="1506545"/>
    <lineage>
        <taxon>Bacteria</taxon>
        <taxon>Bacillati</taxon>
        <taxon>Chloroflexota</taxon>
        <taxon>Chloroflexia</taxon>
        <taxon>Chloroflexales</taxon>
        <taxon>Chloroflexineae</taxon>
        <taxon>Oscillochloridaceae</taxon>
        <taxon>Candidatus Chloroploca</taxon>
    </lineage>
</organism>
<feature type="transmembrane region" description="Helical" evidence="1">
    <location>
        <begin position="36"/>
        <end position="54"/>
    </location>
</feature>
<dbReference type="EMBL" id="LYXE01000123">
    <property type="protein sequence ID" value="PDV97804.1"/>
    <property type="molecule type" value="Genomic_DNA"/>
</dbReference>
<sequence>MAAQMQANDLIALTLGLPLLAVSFWLAQRGSLRGRLLLAGTLGFILYTYITMMVGAHYNALFLVYVALFSLSLFALVMVMMSFDLETLPAHFSEKLPRGWIAGLLFFAAAFLSLAWLGRIAATFAPGAIPALENTTSMFIQAMDLGLVVPVCLVAGILLLRRHAWGYLLASVGLTKFLTLGIAVSLMGLNMARVGVPVSVVELVVFPAMALAGVVMTVILLKHVQ</sequence>
<feature type="transmembrane region" description="Helical" evidence="1">
    <location>
        <begin position="6"/>
        <end position="27"/>
    </location>
</feature>
<keyword evidence="1" id="KW-0812">Transmembrane</keyword>
<feature type="transmembrane region" description="Helical" evidence="1">
    <location>
        <begin position="167"/>
        <end position="188"/>
    </location>
</feature>
<evidence type="ECO:0000313" key="3">
    <source>
        <dbReference type="Proteomes" id="UP000220922"/>
    </source>
</evidence>
<keyword evidence="1" id="KW-0472">Membrane</keyword>
<protein>
    <submittedName>
        <fullName evidence="2">Uncharacterized protein</fullName>
    </submittedName>
</protein>
<dbReference type="AlphaFoldDB" id="A0A2H3KIW4"/>